<dbReference type="HOGENOM" id="CLU_1502181_0_0_11"/>
<protein>
    <recommendedName>
        <fullName evidence="6">Cell division protein FtsL</fullName>
    </recommendedName>
</protein>
<evidence type="ECO:0000313" key="5">
    <source>
        <dbReference type="Proteomes" id="UP000014417"/>
    </source>
</evidence>
<feature type="coiled-coil region" evidence="1">
    <location>
        <begin position="54"/>
        <end position="81"/>
    </location>
</feature>
<dbReference type="OrthoDB" id="4792842at2"/>
<comment type="caution">
    <text evidence="4">The sequence shown here is derived from an EMBL/GenBank/DDBJ whole genome shotgun (WGS) entry which is preliminary data.</text>
</comment>
<keyword evidence="3" id="KW-0812">Transmembrane</keyword>
<gene>
    <name evidence="4" type="ORF">HMPREF9306_01800</name>
</gene>
<keyword evidence="1" id="KW-0175">Coiled coil</keyword>
<dbReference type="RefSeq" id="WP_016456606.1">
    <property type="nucleotide sequence ID" value="NZ_KE150269.1"/>
</dbReference>
<evidence type="ECO:0008006" key="6">
    <source>
        <dbReference type="Google" id="ProtNLM"/>
    </source>
</evidence>
<feature type="compositionally biased region" description="Basic and acidic residues" evidence="2">
    <location>
        <begin position="142"/>
        <end position="165"/>
    </location>
</feature>
<name>S2VZG7_9ACTN</name>
<evidence type="ECO:0000256" key="1">
    <source>
        <dbReference type="SAM" id="Coils"/>
    </source>
</evidence>
<dbReference type="Proteomes" id="UP000014417">
    <property type="component" value="Unassembled WGS sequence"/>
</dbReference>
<dbReference type="AlphaFoldDB" id="S2VZG7"/>
<evidence type="ECO:0000256" key="3">
    <source>
        <dbReference type="SAM" id="Phobius"/>
    </source>
</evidence>
<proteinExistence type="predicted"/>
<evidence type="ECO:0000256" key="2">
    <source>
        <dbReference type="SAM" id="MobiDB-lite"/>
    </source>
</evidence>
<keyword evidence="3" id="KW-1133">Transmembrane helix</keyword>
<reference evidence="4 5" key="1">
    <citation type="submission" date="2013-04" db="EMBL/GenBank/DDBJ databases">
        <title>The Genome Sequence of Propionimicrobium lymphophilum ACS-093-V-SCH5.</title>
        <authorList>
            <consortium name="The Broad Institute Genomics Platform"/>
            <person name="Earl A."/>
            <person name="Ward D."/>
            <person name="Feldgarden M."/>
            <person name="Gevers D."/>
            <person name="Saerens B."/>
            <person name="Vaneechoutte M."/>
            <person name="Walker B."/>
            <person name="Young S."/>
            <person name="Zeng Q."/>
            <person name="Gargeya S."/>
            <person name="Fitzgerald M."/>
            <person name="Haas B."/>
            <person name="Abouelleil A."/>
            <person name="Allen A.W."/>
            <person name="Alvarado L."/>
            <person name="Arachchi H.M."/>
            <person name="Berlin A.M."/>
            <person name="Chapman S.B."/>
            <person name="Gainer-Dewar J."/>
            <person name="Goldberg J."/>
            <person name="Griggs A."/>
            <person name="Gujja S."/>
            <person name="Hansen M."/>
            <person name="Howarth C."/>
            <person name="Imamovic A."/>
            <person name="Ireland A."/>
            <person name="Larimer J."/>
            <person name="McCowan C."/>
            <person name="Murphy C."/>
            <person name="Pearson M."/>
            <person name="Poon T.W."/>
            <person name="Priest M."/>
            <person name="Roberts A."/>
            <person name="Saif S."/>
            <person name="Shea T."/>
            <person name="Sisk P."/>
            <person name="Sykes S."/>
            <person name="Wortman J."/>
            <person name="Nusbaum C."/>
            <person name="Birren B."/>
        </authorList>
    </citation>
    <scope>NUCLEOTIDE SEQUENCE [LARGE SCALE GENOMIC DNA]</scope>
    <source>
        <strain evidence="4 5">ACS-093-V-SCH5</strain>
    </source>
</reference>
<accession>S2VZG7</accession>
<evidence type="ECO:0000313" key="4">
    <source>
        <dbReference type="EMBL" id="EPD32231.1"/>
    </source>
</evidence>
<feature type="transmembrane region" description="Helical" evidence="3">
    <location>
        <begin position="32"/>
        <end position="51"/>
    </location>
</feature>
<sequence>MSAAPVEHAETSSKLRLIPLIGSNGRIPDKSFLIFIICLLGLGVALIYGLATTVQNESAKLAELKVQANELRYREAALQSQVEEQASGQYLSARAWELGMRPNPYPAVLNVEDGSVVGVQQPVAGNEVPLAEPPALPVHTMPKPEGEPAAAEKVDEAKEQEKTDEKTDDGEEAPRGDAA</sequence>
<keyword evidence="3" id="KW-0472">Membrane</keyword>
<organism evidence="4 5">
    <name type="scientific">Propionimicrobium lymphophilum ACS-093-V-SCH5</name>
    <dbReference type="NCBI Taxonomy" id="883161"/>
    <lineage>
        <taxon>Bacteria</taxon>
        <taxon>Bacillati</taxon>
        <taxon>Actinomycetota</taxon>
        <taxon>Actinomycetes</taxon>
        <taxon>Propionibacteriales</taxon>
        <taxon>Propionibacteriaceae</taxon>
        <taxon>Propionimicrobium</taxon>
    </lineage>
</organism>
<dbReference type="EMBL" id="AGZR01000009">
    <property type="protein sequence ID" value="EPD32231.1"/>
    <property type="molecule type" value="Genomic_DNA"/>
</dbReference>
<dbReference type="STRING" id="883161.HMPREF9306_01800"/>
<keyword evidence="5" id="KW-1185">Reference proteome</keyword>
<feature type="region of interest" description="Disordered" evidence="2">
    <location>
        <begin position="127"/>
        <end position="179"/>
    </location>
</feature>